<dbReference type="GO" id="GO:0015918">
    <property type="term" value="P:sterol transport"/>
    <property type="evidence" value="ECO:0007669"/>
    <property type="project" value="EnsemblMetazoa"/>
</dbReference>
<dbReference type="OMA" id="DLGTDHK"/>
<keyword evidence="3" id="KW-1185">Reference proteome</keyword>
<dbReference type="GO" id="GO:0070325">
    <property type="term" value="F:lipoprotein particle receptor binding"/>
    <property type="evidence" value="ECO:0007669"/>
    <property type="project" value="EnsemblMetazoa"/>
</dbReference>
<dbReference type="AlphaFoldDB" id="B4GQ95"/>
<proteinExistence type="predicted"/>
<evidence type="ECO:0000313" key="3">
    <source>
        <dbReference type="Proteomes" id="UP000008744"/>
    </source>
</evidence>
<dbReference type="OrthoDB" id="6484170at2759"/>
<dbReference type="GO" id="GO:0005319">
    <property type="term" value="F:lipid transporter activity"/>
    <property type="evidence" value="ECO:0007669"/>
    <property type="project" value="EnsemblMetazoa"/>
</dbReference>
<evidence type="ECO:0000313" key="2">
    <source>
        <dbReference type="EMBL" id="EDW39767.1"/>
    </source>
</evidence>
<dbReference type="GO" id="GO:0045178">
    <property type="term" value="C:basal part of cell"/>
    <property type="evidence" value="ECO:0007669"/>
    <property type="project" value="EnsemblMetazoa"/>
</dbReference>
<dbReference type="STRING" id="7234.B4GQ95"/>
<dbReference type="GO" id="GO:0032370">
    <property type="term" value="P:positive regulation of lipid transport"/>
    <property type="evidence" value="ECO:0007669"/>
    <property type="project" value="EnsemblMetazoa"/>
</dbReference>
<dbReference type="GO" id="GO:0034196">
    <property type="term" value="P:acylglycerol transport"/>
    <property type="evidence" value="ECO:0007669"/>
    <property type="project" value="EnsemblMetazoa"/>
</dbReference>
<organism evidence="3">
    <name type="scientific">Drosophila persimilis</name>
    <name type="common">Fruit fly</name>
    <dbReference type="NCBI Taxonomy" id="7234"/>
    <lineage>
        <taxon>Eukaryota</taxon>
        <taxon>Metazoa</taxon>
        <taxon>Ecdysozoa</taxon>
        <taxon>Arthropoda</taxon>
        <taxon>Hexapoda</taxon>
        <taxon>Insecta</taxon>
        <taxon>Pterygota</taxon>
        <taxon>Neoptera</taxon>
        <taxon>Endopterygota</taxon>
        <taxon>Diptera</taxon>
        <taxon>Brachycera</taxon>
        <taxon>Muscomorpha</taxon>
        <taxon>Ephydroidea</taxon>
        <taxon>Drosophilidae</taxon>
        <taxon>Drosophila</taxon>
        <taxon>Sophophora</taxon>
    </lineage>
</organism>
<sequence>MDFGGSGNPQSLLLEPSSHCQGLTRSLSFLANGEWIEIDLGTDHKRVKGNPQSILPRSLVLPEICRPHNKWDNKTQWRNTPPTQEEPKFYPIPRC</sequence>
<dbReference type="Proteomes" id="UP000008744">
    <property type="component" value="Unassembled WGS sequence"/>
</dbReference>
<gene>
    <name evidence="2" type="primary">Dper\GL15846</name>
    <name evidence="2" type="ORF">Dper_GL15846</name>
</gene>
<reference evidence="2 3" key="1">
    <citation type="journal article" date="2007" name="Nature">
        <title>Evolution of genes and genomes on the Drosophila phylogeny.</title>
        <authorList>
            <consortium name="Drosophila 12 Genomes Consortium"/>
            <person name="Clark A.G."/>
            <person name="Eisen M.B."/>
            <person name="Smith D.R."/>
            <person name="Bergman C.M."/>
            <person name="Oliver B."/>
            <person name="Markow T.A."/>
            <person name="Kaufman T.C."/>
            <person name="Kellis M."/>
            <person name="Gelbart W."/>
            <person name="Iyer V.N."/>
            <person name="Pollard D.A."/>
            <person name="Sackton T.B."/>
            <person name="Larracuente A.M."/>
            <person name="Singh N.D."/>
            <person name="Abad J.P."/>
            <person name="Abt D.N."/>
            <person name="Adryan B."/>
            <person name="Aguade M."/>
            <person name="Akashi H."/>
            <person name="Anderson W.W."/>
            <person name="Aquadro C.F."/>
            <person name="Ardell D.H."/>
            <person name="Arguello R."/>
            <person name="Artieri C.G."/>
            <person name="Barbash D.A."/>
            <person name="Barker D."/>
            <person name="Barsanti P."/>
            <person name="Batterham P."/>
            <person name="Batzoglou S."/>
            <person name="Begun D."/>
            <person name="Bhutkar A."/>
            <person name="Blanco E."/>
            <person name="Bosak S.A."/>
            <person name="Bradley R.K."/>
            <person name="Brand A.D."/>
            <person name="Brent M.R."/>
            <person name="Brooks A.N."/>
            <person name="Brown R.H."/>
            <person name="Butlin R.K."/>
            <person name="Caggese C."/>
            <person name="Calvi B.R."/>
            <person name="Bernardo de Carvalho A."/>
            <person name="Caspi A."/>
            <person name="Castrezana S."/>
            <person name="Celniker S.E."/>
            <person name="Chang J.L."/>
            <person name="Chapple C."/>
            <person name="Chatterji S."/>
            <person name="Chinwalla A."/>
            <person name="Civetta A."/>
            <person name="Clifton S.W."/>
            <person name="Comeron J.M."/>
            <person name="Costello J.C."/>
            <person name="Coyne J.A."/>
            <person name="Daub J."/>
            <person name="David R.G."/>
            <person name="Delcher A.L."/>
            <person name="Delehaunty K."/>
            <person name="Do C.B."/>
            <person name="Ebling H."/>
            <person name="Edwards K."/>
            <person name="Eickbush T."/>
            <person name="Evans J.D."/>
            <person name="Filipski A."/>
            <person name="Findeiss S."/>
            <person name="Freyhult E."/>
            <person name="Fulton L."/>
            <person name="Fulton R."/>
            <person name="Garcia A.C."/>
            <person name="Gardiner A."/>
            <person name="Garfield D.A."/>
            <person name="Garvin B.E."/>
            <person name="Gibson G."/>
            <person name="Gilbert D."/>
            <person name="Gnerre S."/>
            <person name="Godfrey J."/>
            <person name="Good R."/>
            <person name="Gotea V."/>
            <person name="Gravely B."/>
            <person name="Greenberg A.J."/>
            <person name="Griffiths-Jones S."/>
            <person name="Gross S."/>
            <person name="Guigo R."/>
            <person name="Gustafson E.A."/>
            <person name="Haerty W."/>
            <person name="Hahn M.W."/>
            <person name="Halligan D.L."/>
            <person name="Halpern A.L."/>
            <person name="Halter G.M."/>
            <person name="Han M.V."/>
            <person name="Heger A."/>
            <person name="Hillier L."/>
            <person name="Hinrichs A.S."/>
            <person name="Holmes I."/>
            <person name="Hoskins R.A."/>
            <person name="Hubisz M.J."/>
            <person name="Hultmark D."/>
            <person name="Huntley M.A."/>
            <person name="Jaffe D.B."/>
            <person name="Jagadeeshan S."/>
            <person name="Jeck W.R."/>
            <person name="Johnson J."/>
            <person name="Jones C.D."/>
            <person name="Jordan W.C."/>
            <person name="Karpen G.H."/>
            <person name="Kataoka E."/>
            <person name="Keightley P.D."/>
            <person name="Kheradpour P."/>
            <person name="Kirkness E.F."/>
            <person name="Koerich L.B."/>
            <person name="Kristiansen K."/>
            <person name="Kudrna D."/>
            <person name="Kulathinal R.J."/>
            <person name="Kumar S."/>
            <person name="Kwok R."/>
            <person name="Lander E."/>
            <person name="Langley C.H."/>
            <person name="Lapoint R."/>
            <person name="Lazzaro B.P."/>
            <person name="Lee S.J."/>
            <person name="Levesque L."/>
            <person name="Li R."/>
            <person name="Lin C.F."/>
            <person name="Lin M.F."/>
            <person name="Lindblad-Toh K."/>
            <person name="Llopart A."/>
            <person name="Long M."/>
            <person name="Low L."/>
            <person name="Lozovsky E."/>
            <person name="Lu J."/>
            <person name="Luo M."/>
            <person name="Machado C.A."/>
            <person name="Makalowski W."/>
            <person name="Marzo M."/>
            <person name="Matsuda M."/>
            <person name="Matzkin L."/>
            <person name="McAllister B."/>
            <person name="McBride C.S."/>
            <person name="McKernan B."/>
            <person name="McKernan K."/>
            <person name="Mendez-Lago M."/>
            <person name="Minx P."/>
            <person name="Mollenhauer M.U."/>
            <person name="Montooth K."/>
            <person name="Mount S.M."/>
            <person name="Mu X."/>
            <person name="Myers E."/>
            <person name="Negre B."/>
            <person name="Newfeld S."/>
            <person name="Nielsen R."/>
            <person name="Noor M.A."/>
            <person name="O'Grady P."/>
            <person name="Pachter L."/>
            <person name="Papaceit M."/>
            <person name="Parisi M.J."/>
            <person name="Parisi M."/>
            <person name="Parts L."/>
            <person name="Pedersen J.S."/>
            <person name="Pesole G."/>
            <person name="Phillippy A.M."/>
            <person name="Ponting C.P."/>
            <person name="Pop M."/>
            <person name="Porcelli D."/>
            <person name="Powell J.R."/>
            <person name="Prohaska S."/>
            <person name="Pruitt K."/>
            <person name="Puig M."/>
            <person name="Quesneville H."/>
            <person name="Ram K.R."/>
            <person name="Rand D."/>
            <person name="Rasmussen M.D."/>
            <person name="Reed L.K."/>
            <person name="Reenan R."/>
            <person name="Reily A."/>
            <person name="Remington K.A."/>
            <person name="Rieger T.T."/>
            <person name="Ritchie M.G."/>
            <person name="Robin C."/>
            <person name="Rogers Y.H."/>
            <person name="Rohde C."/>
            <person name="Rozas J."/>
            <person name="Rubenfield M.J."/>
            <person name="Ruiz A."/>
            <person name="Russo S."/>
            <person name="Salzberg S.L."/>
            <person name="Sanchez-Gracia A."/>
            <person name="Saranga D.J."/>
            <person name="Sato H."/>
            <person name="Schaeffer S.W."/>
            <person name="Schatz M.C."/>
            <person name="Schlenke T."/>
            <person name="Schwartz R."/>
            <person name="Segarra C."/>
            <person name="Singh R.S."/>
            <person name="Sirot L."/>
            <person name="Sirota M."/>
            <person name="Sisneros N.B."/>
            <person name="Smith C.D."/>
            <person name="Smith T.F."/>
            <person name="Spieth J."/>
            <person name="Stage D.E."/>
            <person name="Stark A."/>
            <person name="Stephan W."/>
            <person name="Strausberg R.L."/>
            <person name="Strempel S."/>
            <person name="Sturgill D."/>
            <person name="Sutton G."/>
            <person name="Sutton G.G."/>
            <person name="Tao W."/>
            <person name="Teichmann S."/>
            <person name="Tobari Y.N."/>
            <person name="Tomimura Y."/>
            <person name="Tsolas J.M."/>
            <person name="Valente V.L."/>
            <person name="Venter E."/>
            <person name="Venter J.C."/>
            <person name="Vicario S."/>
            <person name="Vieira F.G."/>
            <person name="Vilella A.J."/>
            <person name="Villasante A."/>
            <person name="Walenz B."/>
            <person name="Wang J."/>
            <person name="Wasserman M."/>
            <person name="Watts T."/>
            <person name="Wilson D."/>
            <person name="Wilson R.K."/>
            <person name="Wing R.A."/>
            <person name="Wolfner M.F."/>
            <person name="Wong A."/>
            <person name="Wong G.K."/>
            <person name="Wu C.I."/>
            <person name="Wu G."/>
            <person name="Yamamoto D."/>
            <person name="Yang H.P."/>
            <person name="Yang S.P."/>
            <person name="Yorke J.A."/>
            <person name="Yoshida K."/>
            <person name="Zdobnov E."/>
            <person name="Zhang P."/>
            <person name="Zhang Y."/>
            <person name="Zimin A.V."/>
            <person name="Baldwin J."/>
            <person name="Abdouelleil A."/>
            <person name="Abdulkadir J."/>
            <person name="Abebe A."/>
            <person name="Abera B."/>
            <person name="Abreu J."/>
            <person name="Acer S.C."/>
            <person name="Aftuck L."/>
            <person name="Alexander A."/>
            <person name="An P."/>
            <person name="Anderson E."/>
            <person name="Anderson S."/>
            <person name="Arachi H."/>
            <person name="Azer M."/>
            <person name="Bachantsang P."/>
            <person name="Barry A."/>
            <person name="Bayul T."/>
            <person name="Berlin A."/>
            <person name="Bessette D."/>
            <person name="Bloom T."/>
            <person name="Blye J."/>
            <person name="Boguslavskiy L."/>
            <person name="Bonnet C."/>
            <person name="Boukhgalter B."/>
            <person name="Bourzgui I."/>
            <person name="Brown A."/>
            <person name="Cahill P."/>
            <person name="Channer S."/>
            <person name="Cheshatsang Y."/>
            <person name="Chuda L."/>
            <person name="Citroen M."/>
            <person name="Collymore A."/>
            <person name="Cooke P."/>
            <person name="Costello M."/>
            <person name="D'Aco K."/>
            <person name="Daza R."/>
            <person name="De Haan G."/>
            <person name="DeGray S."/>
            <person name="DeMaso C."/>
            <person name="Dhargay N."/>
            <person name="Dooley K."/>
            <person name="Dooley E."/>
            <person name="Doricent M."/>
            <person name="Dorje P."/>
            <person name="Dorjee K."/>
            <person name="Dupes A."/>
            <person name="Elong R."/>
            <person name="Falk J."/>
            <person name="Farina A."/>
            <person name="Faro S."/>
            <person name="Ferguson D."/>
            <person name="Fisher S."/>
            <person name="Foley C.D."/>
            <person name="Franke A."/>
            <person name="Friedrich D."/>
            <person name="Gadbois L."/>
            <person name="Gearin G."/>
            <person name="Gearin C.R."/>
            <person name="Giannoukos G."/>
            <person name="Goode T."/>
            <person name="Graham J."/>
            <person name="Grandbois E."/>
            <person name="Grewal S."/>
            <person name="Gyaltsen K."/>
            <person name="Hafez N."/>
            <person name="Hagos B."/>
            <person name="Hall J."/>
            <person name="Henson C."/>
            <person name="Hollinger A."/>
            <person name="Honan T."/>
            <person name="Huard M.D."/>
            <person name="Hughes L."/>
            <person name="Hurhula B."/>
            <person name="Husby M.E."/>
            <person name="Kamat A."/>
            <person name="Kanga B."/>
            <person name="Kashin S."/>
            <person name="Khazanovich D."/>
            <person name="Kisner P."/>
            <person name="Lance K."/>
            <person name="Lara M."/>
            <person name="Lee W."/>
            <person name="Lennon N."/>
            <person name="Letendre F."/>
            <person name="LeVine R."/>
            <person name="Lipovsky A."/>
            <person name="Liu X."/>
            <person name="Liu J."/>
            <person name="Liu S."/>
            <person name="Lokyitsang T."/>
            <person name="Lokyitsang Y."/>
            <person name="Lubonja R."/>
            <person name="Lui A."/>
            <person name="MacDonald P."/>
            <person name="Magnisalis V."/>
            <person name="Maru K."/>
            <person name="Matthews C."/>
            <person name="McCusker W."/>
            <person name="McDonough S."/>
            <person name="Mehta T."/>
            <person name="Meldrim J."/>
            <person name="Meneus L."/>
            <person name="Mihai O."/>
            <person name="Mihalev A."/>
            <person name="Mihova T."/>
            <person name="Mittelman R."/>
            <person name="Mlenga V."/>
            <person name="Montmayeur A."/>
            <person name="Mulrain L."/>
            <person name="Navidi A."/>
            <person name="Naylor J."/>
            <person name="Negash T."/>
            <person name="Nguyen T."/>
            <person name="Nguyen N."/>
            <person name="Nicol R."/>
            <person name="Norbu C."/>
            <person name="Norbu N."/>
            <person name="Novod N."/>
            <person name="O'Neill B."/>
            <person name="Osman S."/>
            <person name="Markiewicz E."/>
            <person name="Oyono O.L."/>
            <person name="Patti C."/>
            <person name="Phunkhang P."/>
            <person name="Pierre F."/>
            <person name="Priest M."/>
            <person name="Raghuraman S."/>
            <person name="Rege F."/>
            <person name="Reyes R."/>
            <person name="Rise C."/>
            <person name="Rogov P."/>
            <person name="Ross K."/>
            <person name="Ryan E."/>
            <person name="Settipalli S."/>
            <person name="Shea T."/>
            <person name="Sherpa N."/>
            <person name="Shi L."/>
            <person name="Shih D."/>
            <person name="Sparrow T."/>
            <person name="Spaulding J."/>
            <person name="Stalker J."/>
            <person name="Stange-Thomann N."/>
            <person name="Stavropoulos S."/>
            <person name="Stone C."/>
            <person name="Strader C."/>
            <person name="Tesfaye S."/>
            <person name="Thomson T."/>
            <person name="Thoulutsang Y."/>
            <person name="Thoulutsang D."/>
            <person name="Topham K."/>
            <person name="Topping I."/>
            <person name="Tsamla T."/>
            <person name="Vassiliev H."/>
            <person name="Vo A."/>
            <person name="Wangchuk T."/>
            <person name="Wangdi T."/>
            <person name="Weiand M."/>
            <person name="Wilkinson J."/>
            <person name="Wilson A."/>
            <person name="Yadav S."/>
            <person name="Young G."/>
            <person name="Yu Q."/>
            <person name="Zembek L."/>
            <person name="Zhong D."/>
            <person name="Zimmer A."/>
            <person name="Zwirko Z."/>
            <person name="Jaffe D.B."/>
            <person name="Alvarez P."/>
            <person name="Brockman W."/>
            <person name="Butler J."/>
            <person name="Chin C."/>
            <person name="Gnerre S."/>
            <person name="Grabherr M."/>
            <person name="Kleber M."/>
            <person name="Mauceli E."/>
            <person name="MacCallum I."/>
        </authorList>
    </citation>
    <scope>NUCLEOTIDE SEQUENCE [LARGE SCALE GENOMIC DNA]</scope>
    <source>
        <strain evidence="3">MSH-3 / Tucson 14011-0111.49</strain>
    </source>
</reference>
<dbReference type="GO" id="GO:0150104">
    <property type="term" value="P:transport across blood-brain barrier"/>
    <property type="evidence" value="ECO:0007669"/>
    <property type="project" value="EnsemblMetazoa"/>
</dbReference>
<accession>B4GQ95</accession>
<dbReference type="HOGENOM" id="CLU_2374999_0_0_1"/>
<dbReference type="eggNOG" id="KOG4338">
    <property type="taxonomic scope" value="Eukaryota"/>
</dbReference>
<dbReference type="GO" id="GO:0005886">
    <property type="term" value="C:plasma membrane"/>
    <property type="evidence" value="ECO:0007669"/>
    <property type="project" value="EnsemblMetazoa"/>
</dbReference>
<feature type="region of interest" description="Disordered" evidence="1">
    <location>
        <begin position="72"/>
        <end position="95"/>
    </location>
</feature>
<dbReference type="EMBL" id="CH479187">
    <property type="protein sequence ID" value="EDW39767.1"/>
    <property type="molecule type" value="Genomic_DNA"/>
</dbReference>
<protein>
    <submittedName>
        <fullName evidence="2">GL15846</fullName>
    </submittedName>
</protein>
<dbReference type="GO" id="GO:0005615">
    <property type="term" value="C:extracellular space"/>
    <property type="evidence" value="ECO:0007669"/>
    <property type="project" value="EnsemblMetazoa"/>
</dbReference>
<evidence type="ECO:0000256" key="1">
    <source>
        <dbReference type="SAM" id="MobiDB-lite"/>
    </source>
</evidence>
<name>B4GQ95_DROPE</name>